<dbReference type="AlphaFoldDB" id="A0A135WDX9"/>
<accession>A0A135WDX9</accession>
<evidence type="ECO:0000256" key="1">
    <source>
        <dbReference type="SAM" id="Phobius"/>
    </source>
</evidence>
<protein>
    <submittedName>
        <fullName evidence="2">Uncharacterized protein</fullName>
    </submittedName>
</protein>
<reference evidence="2" key="2">
    <citation type="submission" date="2015-12" db="EMBL/GenBank/DDBJ databases">
        <authorList>
            <person name="Shamseldin A."/>
            <person name="Moawad H."/>
            <person name="Abd El-Rahim W.M."/>
            <person name="Sadowsky M.J."/>
        </authorList>
    </citation>
    <scope>NUCLEOTIDE SEQUENCE</scope>
    <source>
        <strain evidence="2">KJ1R5</strain>
    </source>
</reference>
<evidence type="ECO:0000313" key="2">
    <source>
        <dbReference type="EMBL" id="KXH83081.1"/>
    </source>
</evidence>
<evidence type="ECO:0000313" key="4">
    <source>
        <dbReference type="Proteomes" id="UP000070513"/>
    </source>
</evidence>
<reference evidence="3 5" key="4">
    <citation type="submission" date="2024-12" db="EMBL/GenBank/DDBJ databases">
        <title>Draft genome sequence of Chryseobacterium kwangjuense AG447.</title>
        <authorList>
            <person name="Cheptsov V.S."/>
            <person name="Belov A."/>
            <person name="Zavarzina A.G."/>
        </authorList>
    </citation>
    <scope>NUCLEOTIDE SEQUENCE [LARGE SCALE GENOMIC DNA]</scope>
    <source>
        <strain evidence="3 5">AG447</strain>
    </source>
</reference>
<dbReference type="Proteomes" id="UP001634154">
    <property type="component" value="Unassembled WGS sequence"/>
</dbReference>
<dbReference type="Proteomes" id="UP000070513">
    <property type="component" value="Unassembled WGS sequence"/>
</dbReference>
<name>A0A135WDX9_9FLAO</name>
<feature type="transmembrane region" description="Helical" evidence="1">
    <location>
        <begin position="6"/>
        <end position="29"/>
    </location>
</feature>
<evidence type="ECO:0000313" key="3">
    <source>
        <dbReference type="EMBL" id="MFN1219675.1"/>
    </source>
</evidence>
<keyword evidence="1" id="KW-0812">Transmembrane</keyword>
<comment type="caution">
    <text evidence="2">The sequence shown here is derived from an EMBL/GenBank/DDBJ whole genome shotgun (WGS) entry which is preliminary data.</text>
</comment>
<dbReference type="EMBL" id="LPUR01000011">
    <property type="protein sequence ID" value="KXH83081.1"/>
    <property type="molecule type" value="Genomic_DNA"/>
</dbReference>
<reference evidence="4" key="1">
    <citation type="submission" date="2015-12" db="EMBL/GenBank/DDBJ databases">
        <title>Genome sequence of a biocontrol rhizobacterium Chryseobacterium kwangjuense strain KJ1R5 isolated from pepper (Capsicum annuum L.).</title>
        <authorList>
            <person name="Jeong J.-J."/>
            <person name="Park H."/>
            <person name="Mannaa M."/>
            <person name="Sang M.K."/>
            <person name="Choi I.-G."/>
            <person name="Kim K.D."/>
        </authorList>
    </citation>
    <scope>NUCLEOTIDE SEQUENCE [LARGE SCALE GENOMIC DNA]</scope>
    <source>
        <strain evidence="4">KJ1R5</strain>
    </source>
</reference>
<reference evidence="2 4" key="3">
    <citation type="journal article" date="2016" name="Genome Announc.">
        <title>Draft Genome Sequence of a Biocontrol Rhizobacterium, Chryseobacterium kwangjuense Strain KJ1R5, Isolated from Pepper (Capsicum annuum).</title>
        <authorList>
            <person name="Jeong J.J."/>
            <person name="Park H."/>
            <person name="Park B.H."/>
            <person name="Mannaa M."/>
            <person name="Sang M.K."/>
            <person name="Choi I.G."/>
            <person name="Kim K.D."/>
        </authorList>
    </citation>
    <scope>NUCLEOTIDE SEQUENCE [LARGE SCALE GENOMIC DNA]</scope>
    <source>
        <strain evidence="2 4">KJ1R5</strain>
    </source>
</reference>
<keyword evidence="1" id="KW-0472">Membrane</keyword>
<sequence length="152" mass="17808">MPEDKVIRIVMAIGVVFSLIYIFFFRLWIGPPNQHMLKNTKYAVGIVTSGYYTERGRSGNDFKFMYDGGDIIEAKANKELTKGRKYLVAFDSVDIKNGFIILEKYDITDSLIQHKILPKYIMYSDTWSLVDIPFQYDKSEIEYDLKRAYEQE</sequence>
<dbReference type="OrthoDB" id="1258095at2"/>
<dbReference type="EMBL" id="JBJXVJ010000005">
    <property type="protein sequence ID" value="MFN1219675.1"/>
    <property type="molecule type" value="Genomic_DNA"/>
</dbReference>
<gene>
    <name evidence="3" type="ORF">ACKW6Q_22120</name>
    <name evidence="2" type="ORF">AU378_11655</name>
</gene>
<dbReference type="RefSeq" id="WP_062651305.1">
    <property type="nucleotide sequence ID" value="NZ_JBJXVJ010000005.1"/>
</dbReference>
<keyword evidence="1" id="KW-1133">Transmembrane helix</keyword>
<evidence type="ECO:0000313" key="5">
    <source>
        <dbReference type="Proteomes" id="UP001634154"/>
    </source>
</evidence>
<organism evidence="2 4">
    <name type="scientific">Chryseobacterium kwangjuense</name>
    <dbReference type="NCBI Taxonomy" id="267125"/>
    <lineage>
        <taxon>Bacteria</taxon>
        <taxon>Pseudomonadati</taxon>
        <taxon>Bacteroidota</taxon>
        <taxon>Flavobacteriia</taxon>
        <taxon>Flavobacteriales</taxon>
        <taxon>Weeksellaceae</taxon>
        <taxon>Chryseobacterium group</taxon>
        <taxon>Chryseobacterium</taxon>
    </lineage>
</organism>
<keyword evidence="5" id="KW-1185">Reference proteome</keyword>
<proteinExistence type="predicted"/>